<evidence type="ECO:0000256" key="1">
    <source>
        <dbReference type="PROSITE-ProRule" id="PRU00117"/>
    </source>
</evidence>
<dbReference type="PROSITE" id="PS50084">
    <property type="entry name" value="KH_TYPE_1"/>
    <property type="match status" value="1"/>
</dbReference>
<dbReference type="Pfam" id="PF00013">
    <property type="entry name" value="KH_1"/>
    <property type="match status" value="1"/>
</dbReference>
<dbReference type="GO" id="GO:0010494">
    <property type="term" value="C:cytoplasmic stress granule"/>
    <property type="evidence" value="ECO:0007669"/>
    <property type="project" value="TreeGrafter"/>
</dbReference>
<gene>
    <name evidence="3" type="ORF">Pmar_PMAR008926</name>
</gene>
<dbReference type="GO" id="GO:0003730">
    <property type="term" value="F:mRNA 3'-UTR binding"/>
    <property type="evidence" value="ECO:0007669"/>
    <property type="project" value="TreeGrafter"/>
</dbReference>
<dbReference type="GO" id="GO:0005634">
    <property type="term" value="C:nucleus"/>
    <property type="evidence" value="ECO:0007669"/>
    <property type="project" value="TreeGrafter"/>
</dbReference>
<evidence type="ECO:0000259" key="2">
    <source>
        <dbReference type="PROSITE" id="PS51641"/>
    </source>
</evidence>
<evidence type="ECO:0000313" key="4">
    <source>
        <dbReference type="Proteomes" id="UP000007800"/>
    </source>
</evidence>
<dbReference type="AlphaFoldDB" id="C5KAD5"/>
<dbReference type="OrthoDB" id="448545at2759"/>
<dbReference type="InterPro" id="IPR036612">
    <property type="entry name" value="KH_dom_type_1_sf"/>
</dbReference>
<feature type="domain" description="Agenet-like" evidence="2">
    <location>
        <begin position="93"/>
        <end position="144"/>
    </location>
</feature>
<dbReference type="GO" id="GO:0051028">
    <property type="term" value="P:mRNA transport"/>
    <property type="evidence" value="ECO:0007669"/>
    <property type="project" value="TreeGrafter"/>
</dbReference>
<dbReference type="PANTHER" id="PTHR10603">
    <property type="entry name" value="FRAGILE X MENTAL RETARDATION SYNDROME-RELATED PROTEIN"/>
    <property type="match status" value="1"/>
</dbReference>
<dbReference type="Proteomes" id="UP000007800">
    <property type="component" value="Unassembled WGS sequence"/>
</dbReference>
<sequence length="448" mass="49702">MAECSTPSTLPGLDKGSVHRYSPLVEIKDQSAPQKWFEGYLADIDVAKKMITVAFQDNIWAPKTVPMSEARLVSSLTNKARTSANDYKPKVGDAVEVRSPATPHAPASWWTGEIVSIRAEEFFYVKHADLHEPIIVERGNLRRPVGPLEDGSSSKGAFSVDREKGMMPAGPTNLADLNSESVKFPKVLGDWVMSDDGRGCLNQVAIKSGLLKATPRVDPKSGPSVTLVGRQRDIHRAKLLLDVHVKHQKEIQGFHDKRQAMLEAMSSRREKLENQESTSFNIDAELVGIMIGKNGAHISRVIKDYGVEVNVADKGTAKDPQTRKVVIYGPTVGAVNKARAELEYLIERYPIPQNCIGWVIGRRFATLHEIADSANLNYAKLEDTSHSPCLVLCGRRQDLDDAKLLLDSHLQYHDVFEDMAKESRQLGDEFYRLSDRPISRRGGKGKGK</sequence>
<organism evidence="4">
    <name type="scientific">Perkinsus marinus (strain ATCC 50983 / TXsc)</name>
    <dbReference type="NCBI Taxonomy" id="423536"/>
    <lineage>
        <taxon>Eukaryota</taxon>
        <taxon>Sar</taxon>
        <taxon>Alveolata</taxon>
        <taxon>Perkinsozoa</taxon>
        <taxon>Perkinsea</taxon>
        <taxon>Perkinsida</taxon>
        <taxon>Perkinsidae</taxon>
        <taxon>Perkinsus</taxon>
    </lineage>
</organism>
<dbReference type="InterPro" id="IPR004088">
    <property type="entry name" value="KH_dom_type_1"/>
</dbReference>
<dbReference type="Gene3D" id="3.30.1370.10">
    <property type="entry name" value="K Homology domain, type 1"/>
    <property type="match status" value="2"/>
</dbReference>
<dbReference type="GO" id="GO:0045182">
    <property type="term" value="F:translation regulator activity"/>
    <property type="evidence" value="ECO:0007669"/>
    <property type="project" value="TreeGrafter"/>
</dbReference>
<dbReference type="SMART" id="SM00322">
    <property type="entry name" value="KH"/>
    <property type="match status" value="1"/>
</dbReference>
<dbReference type="InterPro" id="IPR041560">
    <property type="entry name" value="Tudor_FRM1"/>
</dbReference>
<evidence type="ECO:0000313" key="3">
    <source>
        <dbReference type="EMBL" id="EER18596.1"/>
    </source>
</evidence>
<dbReference type="GO" id="GO:0043488">
    <property type="term" value="P:regulation of mRNA stability"/>
    <property type="evidence" value="ECO:0007669"/>
    <property type="project" value="TreeGrafter"/>
</dbReference>
<dbReference type="InterPro" id="IPR040148">
    <property type="entry name" value="FMR1"/>
</dbReference>
<dbReference type="InParanoid" id="C5KAD5"/>
<dbReference type="PANTHER" id="PTHR10603:SF7">
    <property type="entry name" value="FRAGILE X MESSENGER RIBONUCLEOPROTEIN 1 HOMOLOG"/>
    <property type="match status" value="1"/>
</dbReference>
<dbReference type="GeneID" id="9048559"/>
<dbReference type="EMBL" id="GG671749">
    <property type="protein sequence ID" value="EER18596.1"/>
    <property type="molecule type" value="Genomic_DNA"/>
</dbReference>
<dbReference type="PROSITE" id="PS51641">
    <property type="entry name" value="AGENET_LIKE"/>
    <property type="match status" value="1"/>
</dbReference>
<dbReference type="GO" id="GO:0045727">
    <property type="term" value="P:positive regulation of translation"/>
    <property type="evidence" value="ECO:0007669"/>
    <property type="project" value="TreeGrafter"/>
</dbReference>
<proteinExistence type="predicted"/>
<dbReference type="GO" id="GO:0048513">
    <property type="term" value="P:animal organ development"/>
    <property type="evidence" value="ECO:0007669"/>
    <property type="project" value="TreeGrafter"/>
</dbReference>
<dbReference type="SUPFAM" id="SSF54791">
    <property type="entry name" value="Eukaryotic type KH-domain (KH-domain type I)"/>
    <property type="match status" value="1"/>
</dbReference>
<dbReference type="RefSeq" id="XP_002786800.1">
    <property type="nucleotide sequence ID" value="XM_002786754.1"/>
</dbReference>
<reference evidence="3 4" key="1">
    <citation type="submission" date="2008-07" db="EMBL/GenBank/DDBJ databases">
        <authorList>
            <person name="El-Sayed N."/>
            <person name="Caler E."/>
            <person name="Inman J."/>
            <person name="Amedeo P."/>
            <person name="Hass B."/>
            <person name="Wortman J."/>
        </authorList>
    </citation>
    <scope>NUCLEOTIDE SEQUENCE [LARGE SCALE GENOMIC DNA]</scope>
    <source>
        <strain evidence="4">ATCC 50983 / TXsc</strain>
    </source>
</reference>
<keyword evidence="1" id="KW-0694">RNA-binding</keyword>
<keyword evidence="4" id="KW-1185">Reference proteome</keyword>
<protein>
    <recommendedName>
        <fullName evidence="2">Agenet-like domain-containing protein</fullName>
    </recommendedName>
</protein>
<name>C5KAD5_PERM5</name>
<accession>C5KAD5</accession>
<dbReference type="InterPro" id="IPR004087">
    <property type="entry name" value="KH_dom"/>
</dbReference>